<organism evidence="1 2">
    <name type="scientific">Nocardioides zeae</name>
    <dbReference type="NCBI Taxonomy" id="1457234"/>
    <lineage>
        <taxon>Bacteria</taxon>
        <taxon>Bacillati</taxon>
        <taxon>Actinomycetota</taxon>
        <taxon>Actinomycetes</taxon>
        <taxon>Propionibacteriales</taxon>
        <taxon>Nocardioidaceae</taxon>
        <taxon>Nocardioides</taxon>
    </lineage>
</organism>
<keyword evidence="2" id="KW-1185">Reference proteome</keyword>
<proteinExistence type="predicted"/>
<sequence length="485" mass="51789">MTTVVLVAGERHTLSAGDLYASFGSRGPGGATAGAGGWLLDVDCDVVRPGAPVSARIPLGEDGPVVLLLGRISACVPGRRITVVHDQPWRGRLQLHFTDEVSDGVPGCRLRVTADLDEAGLAWWMEQRGWRDDRAPAADVHRIGLLTSKTGPGAVFAQACEYLARLAVDRVNAEGGLAGRRLEVVVHDDATDPGRAAVEARRMVQDGCRAIIGSVTSASFEAVRRAVADTGIPLIHGVLNEGGAGEDNVFRWGERPLAQMRAATRHLRPAEVGHRWHLIGNDYSWSHGAHAASRRAVDEIGGEVVTSILTPLGTTDFAEAIERLQRSDARVVVSSLVGADEVAFERQMWRSGLRERCTVVSLVMDESTREHIGDEAAAGIWTALGYFDGLETEANVALRRTYREQYGAWAPPLSSLSEGVYEAILLYAAAVRRSGGEGGSEVVRELRAVGGDLPRGRVLAAGPHAMAQQIHVARSVPGGFRIAGA</sequence>
<name>A0ACC6ILI2_9ACTN</name>
<dbReference type="Proteomes" id="UP001261666">
    <property type="component" value="Unassembled WGS sequence"/>
</dbReference>
<gene>
    <name evidence="1" type="ORF">QE364_003268</name>
</gene>
<dbReference type="EMBL" id="JAVIZJ010000009">
    <property type="protein sequence ID" value="MDR6211544.1"/>
    <property type="molecule type" value="Genomic_DNA"/>
</dbReference>
<reference evidence="1" key="1">
    <citation type="submission" date="2023-08" db="EMBL/GenBank/DDBJ databases">
        <title>Functional and genomic diversity of the sorghum phyllosphere microbiome.</title>
        <authorList>
            <person name="Shade A."/>
        </authorList>
    </citation>
    <scope>NUCLEOTIDE SEQUENCE</scope>
    <source>
        <strain evidence="1">SORGH_AS_0885</strain>
    </source>
</reference>
<evidence type="ECO:0000313" key="2">
    <source>
        <dbReference type="Proteomes" id="UP001261666"/>
    </source>
</evidence>
<accession>A0ACC6ILI2</accession>
<comment type="caution">
    <text evidence="1">The sequence shown here is derived from an EMBL/GenBank/DDBJ whole genome shotgun (WGS) entry which is preliminary data.</text>
</comment>
<evidence type="ECO:0000313" key="1">
    <source>
        <dbReference type="EMBL" id="MDR6211544.1"/>
    </source>
</evidence>
<protein>
    <submittedName>
        <fullName evidence="1">Urea transport system substrate-binding protein</fullName>
    </submittedName>
</protein>